<reference evidence="2 3" key="2">
    <citation type="submission" date="2014-03" db="EMBL/GenBank/DDBJ databases">
        <title>The Genome Sequence of Anncaliia algerae insect isolate PRA339.</title>
        <authorList>
            <consortium name="The Broad Institute Genome Sequencing Platform"/>
            <consortium name="The Broad Institute Genome Sequencing Center for Infectious Disease"/>
            <person name="Cuomo C."/>
            <person name="Becnel J."/>
            <person name="Sanscrainte N."/>
            <person name="Walker B."/>
            <person name="Young S.K."/>
            <person name="Zeng Q."/>
            <person name="Gargeya S."/>
            <person name="Fitzgerald M."/>
            <person name="Haas B."/>
            <person name="Abouelleil A."/>
            <person name="Alvarado L."/>
            <person name="Arachchi H.M."/>
            <person name="Berlin A.M."/>
            <person name="Chapman S.B."/>
            <person name="Dewar J."/>
            <person name="Goldberg J."/>
            <person name="Griggs A."/>
            <person name="Gujja S."/>
            <person name="Hansen M."/>
            <person name="Howarth C."/>
            <person name="Imamovic A."/>
            <person name="Larimer J."/>
            <person name="McCowan C."/>
            <person name="Murphy C."/>
            <person name="Neiman D."/>
            <person name="Pearson M."/>
            <person name="Priest M."/>
            <person name="Roberts A."/>
            <person name="Saif S."/>
            <person name="Shea T."/>
            <person name="Sisk P."/>
            <person name="Sykes S."/>
            <person name="Wortman J."/>
            <person name="Nusbaum C."/>
            <person name="Birren B."/>
        </authorList>
    </citation>
    <scope>NUCLEOTIDE SEQUENCE [LARGE SCALE GENOMIC DNA]</scope>
    <source>
        <strain evidence="2 3">PRA339</strain>
    </source>
</reference>
<feature type="signal peptide" evidence="1">
    <location>
        <begin position="1"/>
        <end position="19"/>
    </location>
</feature>
<dbReference type="HOGENOM" id="CLU_619041_0_0_1"/>
<evidence type="ECO:0000256" key="1">
    <source>
        <dbReference type="SAM" id="SignalP"/>
    </source>
</evidence>
<keyword evidence="1" id="KW-0732">Signal</keyword>
<dbReference type="AlphaFoldDB" id="A0A059F4D4"/>
<evidence type="ECO:0000313" key="3">
    <source>
        <dbReference type="Proteomes" id="UP000030655"/>
    </source>
</evidence>
<dbReference type="OrthoDB" id="10323579at2759"/>
<dbReference type="EMBL" id="KK365136">
    <property type="protein sequence ID" value="KCZ81836.1"/>
    <property type="molecule type" value="Genomic_DNA"/>
</dbReference>
<keyword evidence="3" id="KW-1185">Reference proteome</keyword>
<name>A0A059F4D4_9MICR</name>
<sequence>MNFLLFIFQSMIVCASASAGKIQKDTYDTKKPSNTILQIYNPLIYKDLDNIVLKYKPKKALLRGSFGKEDAAFKRYFKKLLDSNLFNGHLDFKEYKNEFANPNLLLKLLFKEEDLLKKLKGKVLLLSESKKVINWIEILDENLKNMNTCLESLSFILKQLHERIILYKNLKTGFWDEASFDLFREIKKKFNGIEMSHKSFLANLQGLKDFLMNQTKNKKVFKNIKNEEIMNLFVERVFEETAQNIQRELIKFKLKSKEYFKKNKKILFRKSLSLSKINEFLNLLYQFECYSHEIVLFKNALHNETGVGNQKYLFIPEKERNCMFNYFVKEIVNSFFEIQNLFYKKNNAGSLLKIVLNEIENTHFNIYEYFRKRFKKDIKLSYEDTKNKFLKKIQLSYPEKNITSEGIKELVLGNFEKSGFSNDELICLSLVSFDISLKSEKLNKGLINLYKRILKNLNELKIDSNSIKHEQLYPKLTKSVGKIAILIERTKYDSIHFIYYDRSYPDEVG</sequence>
<evidence type="ECO:0000313" key="2">
    <source>
        <dbReference type="EMBL" id="KCZ81836.1"/>
    </source>
</evidence>
<proteinExistence type="predicted"/>
<organism evidence="2 3">
    <name type="scientific">Anncaliia algerae PRA339</name>
    <dbReference type="NCBI Taxonomy" id="1288291"/>
    <lineage>
        <taxon>Eukaryota</taxon>
        <taxon>Fungi</taxon>
        <taxon>Fungi incertae sedis</taxon>
        <taxon>Microsporidia</taxon>
        <taxon>Tubulinosematoidea</taxon>
        <taxon>Tubulinosematidae</taxon>
        <taxon>Anncaliia</taxon>
    </lineage>
</organism>
<dbReference type="Proteomes" id="UP000030655">
    <property type="component" value="Unassembled WGS sequence"/>
</dbReference>
<feature type="chain" id="PRO_5001577736" evidence="1">
    <location>
        <begin position="20"/>
        <end position="509"/>
    </location>
</feature>
<accession>A0A059F4D4</accession>
<protein>
    <submittedName>
        <fullName evidence="2">Uncharacterized protein</fullName>
    </submittedName>
</protein>
<dbReference type="VEuPathDB" id="MicrosporidiaDB:H312_00735"/>
<gene>
    <name evidence="2" type="ORF">H312_00735</name>
</gene>
<reference evidence="3" key="1">
    <citation type="submission" date="2013-02" db="EMBL/GenBank/DDBJ databases">
        <authorList>
            <consortium name="The Broad Institute Genome Sequencing Platform"/>
            <person name="Cuomo C."/>
            <person name="Becnel J."/>
            <person name="Sanscrainte N."/>
            <person name="Walker B."/>
            <person name="Young S.K."/>
            <person name="Zeng Q."/>
            <person name="Gargeya S."/>
            <person name="Fitzgerald M."/>
            <person name="Haas B."/>
            <person name="Abouelleil A."/>
            <person name="Alvarado L."/>
            <person name="Arachchi H.M."/>
            <person name="Berlin A.M."/>
            <person name="Chapman S.B."/>
            <person name="Dewar J."/>
            <person name="Goldberg J."/>
            <person name="Griggs A."/>
            <person name="Gujja S."/>
            <person name="Hansen M."/>
            <person name="Howarth C."/>
            <person name="Imamovic A."/>
            <person name="Larimer J."/>
            <person name="McCowan C."/>
            <person name="Murphy C."/>
            <person name="Neiman D."/>
            <person name="Pearson M."/>
            <person name="Priest M."/>
            <person name="Roberts A."/>
            <person name="Saif S."/>
            <person name="Shea T."/>
            <person name="Sisk P."/>
            <person name="Sykes S."/>
            <person name="Wortman J."/>
            <person name="Nusbaum C."/>
            <person name="Birren B."/>
        </authorList>
    </citation>
    <scope>NUCLEOTIDE SEQUENCE [LARGE SCALE GENOMIC DNA]</scope>
    <source>
        <strain evidence="3">PRA339</strain>
    </source>
</reference>